<name>A0ABP7RUP0_9PSEU</name>
<sequence>MSMPYPPQQPQGGYPAPQQNGLGTAGFVVGLIGLVFSFIPIIGVVAWPLVIIGAVLSGVGLSKAMSGAASNKGLAIAGLVCSIVGLVMCFAYLSAWNEAVDSGNEILRNLPNR</sequence>
<keyword evidence="3" id="KW-1185">Reference proteome</keyword>
<keyword evidence="1" id="KW-0472">Membrane</keyword>
<feature type="transmembrane region" description="Helical" evidence="1">
    <location>
        <begin position="74"/>
        <end position="95"/>
    </location>
</feature>
<dbReference type="Proteomes" id="UP001501747">
    <property type="component" value="Unassembled WGS sequence"/>
</dbReference>
<proteinExistence type="predicted"/>
<keyword evidence="1" id="KW-0812">Transmembrane</keyword>
<accession>A0ABP7RUP0</accession>
<dbReference type="RefSeq" id="WP_344873794.1">
    <property type="nucleotide sequence ID" value="NZ_BAABAL010000006.1"/>
</dbReference>
<organism evidence="2 3">
    <name type="scientific">Allokutzneria multivorans</name>
    <dbReference type="NCBI Taxonomy" id="1142134"/>
    <lineage>
        <taxon>Bacteria</taxon>
        <taxon>Bacillati</taxon>
        <taxon>Actinomycetota</taxon>
        <taxon>Actinomycetes</taxon>
        <taxon>Pseudonocardiales</taxon>
        <taxon>Pseudonocardiaceae</taxon>
        <taxon>Allokutzneria</taxon>
    </lineage>
</organism>
<evidence type="ECO:0008006" key="4">
    <source>
        <dbReference type="Google" id="ProtNLM"/>
    </source>
</evidence>
<evidence type="ECO:0000313" key="3">
    <source>
        <dbReference type="Proteomes" id="UP001501747"/>
    </source>
</evidence>
<keyword evidence="1" id="KW-1133">Transmembrane helix</keyword>
<dbReference type="EMBL" id="BAABAL010000006">
    <property type="protein sequence ID" value="GAA4002408.1"/>
    <property type="molecule type" value="Genomic_DNA"/>
</dbReference>
<evidence type="ECO:0000313" key="2">
    <source>
        <dbReference type="EMBL" id="GAA4002408.1"/>
    </source>
</evidence>
<feature type="transmembrane region" description="Helical" evidence="1">
    <location>
        <begin position="21"/>
        <end position="39"/>
    </location>
</feature>
<reference evidence="3" key="1">
    <citation type="journal article" date="2019" name="Int. J. Syst. Evol. Microbiol.">
        <title>The Global Catalogue of Microorganisms (GCM) 10K type strain sequencing project: providing services to taxonomists for standard genome sequencing and annotation.</title>
        <authorList>
            <consortium name="The Broad Institute Genomics Platform"/>
            <consortium name="The Broad Institute Genome Sequencing Center for Infectious Disease"/>
            <person name="Wu L."/>
            <person name="Ma J."/>
        </authorList>
    </citation>
    <scope>NUCLEOTIDE SEQUENCE [LARGE SCALE GENOMIC DNA]</scope>
    <source>
        <strain evidence="3">JCM 17342</strain>
    </source>
</reference>
<comment type="caution">
    <text evidence="2">The sequence shown here is derived from an EMBL/GenBank/DDBJ whole genome shotgun (WGS) entry which is preliminary data.</text>
</comment>
<evidence type="ECO:0000256" key="1">
    <source>
        <dbReference type="SAM" id="Phobius"/>
    </source>
</evidence>
<gene>
    <name evidence="2" type="ORF">GCM10022247_24000</name>
</gene>
<protein>
    <recommendedName>
        <fullName evidence="4">DUF4190 domain-containing protein</fullName>
    </recommendedName>
</protein>